<reference evidence="2" key="1">
    <citation type="submission" date="2018-08" db="EMBL/GenBank/DDBJ databases">
        <authorList>
            <person name="Khan S.A."/>
            <person name="J S.E."/>
        </authorList>
    </citation>
    <scope>NUCLEOTIDE SEQUENCE [LARGE SCALE GENOMIC DNA]</scope>
    <source>
        <strain evidence="2">PoM-212</strain>
    </source>
</reference>
<dbReference type="Proteomes" id="UP000286990">
    <property type="component" value="Unassembled WGS sequence"/>
</dbReference>
<reference evidence="2" key="2">
    <citation type="submission" date="2018-12" db="EMBL/GenBank/DDBJ databases">
        <title>Maribacter lutimaris sp. nov., isolated from marine sediment.</title>
        <authorList>
            <person name="Kim K.K."/>
        </authorList>
    </citation>
    <scope>NUCLEOTIDE SEQUENCE [LARGE SCALE GENOMIC DNA]</scope>
    <source>
        <strain evidence="2">PoM-212</strain>
    </source>
</reference>
<accession>A0A3R8Q266</accession>
<protein>
    <submittedName>
        <fullName evidence="1">DUF4249 family protein</fullName>
    </submittedName>
</protein>
<proteinExistence type="predicted"/>
<comment type="caution">
    <text evidence="1">The sequence shown here is derived from an EMBL/GenBank/DDBJ whole genome shotgun (WGS) entry which is preliminary data.</text>
</comment>
<sequence>MQRFFYCLLAITFLQSCEDVIEVDLPLESPRLSADAIIKLDTSVSVSTAQIKLNLTSSFFEDLDPVSNAEVIIRNLDFISNDPLESNDIILEEVSPGIYEAARSTSFFTSGQLALFINFNSERYYAKTRFVPTSEIETLEQGEQTLFTGEETEIILSFIDNGTRDDFYIFDFGFNEFLVTEDEFYQGQRFEFSYFYDEVEPGQEMTISILGADESFFNYMNQIIVQAGGDQGPFQTPAATVRGNIFNVTGVENPEDLESIGQTNNFPLGYFAVVQEYKNTITIE</sequence>
<dbReference type="EMBL" id="QUSX01000002">
    <property type="protein sequence ID" value="RRQ48261.1"/>
    <property type="molecule type" value="Genomic_DNA"/>
</dbReference>
<organism evidence="1 2">
    <name type="scientific">Maribacter algicola</name>
    <dbReference type="NCBI Taxonomy" id="2498892"/>
    <lineage>
        <taxon>Bacteria</taxon>
        <taxon>Pseudomonadati</taxon>
        <taxon>Bacteroidota</taxon>
        <taxon>Flavobacteriia</taxon>
        <taxon>Flavobacteriales</taxon>
        <taxon>Flavobacteriaceae</taxon>
        <taxon>Maribacter</taxon>
    </lineage>
</organism>
<dbReference type="RefSeq" id="WP_125222983.1">
    <property type="nucleotide sequence ID" value="NZ_QUSX01000002.1"/>
</dbReference>
<dbReference type="AlphaFoldDB" id="A0A3R8Q266"/>
<name>A0A3R8Q266_9FLAO</name>
<evidence type="ECO:0000313" key="1">
    <source>
        <dbReference type="EMBL" id="RRQ48261.1"/>
    </source>
</evidence>
<dbReference type="OrthoDB" id="1430047at2"/>
<evidence type="ECO:0000313" key="2">
    <source>
        <dbReference type="Proteomes" id="UP000286990"/>
    </source>
</evidence>
<gene>
    <name evidence="1" type="ORF">DZC72_11110</name>
</gene>
<keyword evidence="2" id="KW-1185">Reference proteome</keyword>
<dbReference type="PROSITE" id="PS51257">
    <property type="entry name" value="PROKAR_LIPOPROTEIN"/>
    <property type="match status" value="1"/>
</dbReference>